<proteinExistence type="predicted"/>
<keyword evidence="2" id="KW-1185">Reference proteome</keyword>
<reference evidence="1 2" key="1">
    <citation type="submission" date="2021-03" db="EMBL/GenBank/DDBJ databases">
        <title>Genomic Encyclopedia of Type Strains, Phase IV (KMG-IV): sequencing the most valuable type-strain genomes for metagenomic binning, comparative biology and taxonomic classification.</title>
        <authorList>
            <person name="Goeker M."/>
        </authorList>
    </citation>
    <scope>NUCLEOTIDE SEQUENCE [LARGE SCALE GENOMIC DNA]</scope>
    <source>
        <strain evidence="1 2">DSM 27512</strain>
    </source>
</reference>
<evidence type="ECO:0000313" key="2">
    <source>
        <dbReference type="Proteomes" id="UP001314903"/>
    </source>
</evidence>
<dbReference type="RefSeq" id="WP_281063625.1">
    <property type="nucleotide sequence ID" value="NZ_JAGGLI010000012.1"/>
</dbReference>
<comment type="caution">
    <text evidence="1">The sequence shown here is derived from an EMBL/GenBank/DDBJ whole genome shotgun (WGS) entry which is preliminary data.</text>
</comment>
<name>A0ABS4KIA3_9FIRM</name>
<evidence type="ECO:0000313" key="1">
    <source>
        <dbReference type="EMBL" id="MBP2027485.1"/>
    </source>
</evidence>
<organism evidence="1 2">
    <name type="scientific">Acetoanaerobium pronyense</name>
    <dbReference type="NCBI Taxonomy" id="1482736"/>
    <lineage>
        <taxon>Bacteria</taxon>
        <taxon>Bacillati</taxon>
        <taxon>Bacillota</taxon>
        <taxon>Clostridia</taxon>
        <taxon>Peptostreptococcales</taxon>
        <taxon>Filifactoraceae</taxon>
        <taxon>Acetoanaerobium</taxon>
    </lineage>
</organism>
<accession>A0ABS4KIA3</accession>
<sequence>MVKKSFKVTVLTLLLACSIILLNPAIGFAAPEDIPRIYSERVDF</sequence>
<gene>
    <name evidence="1" type="ORF">J2Z35_001282</name>
</gene>
<dbReference type="Proteomes" id="UP001314903">
    <property type="component" value="Unassembled WGS sequence"/>
</dbReference>
<dbReference type="EMBL" id="JAGGLI010000012">
    <property type="protein sequence ID" value="MBP2027485.1"/>
    <property type="molecule type" value="Genomic_DNA"/>
</dbReference>
<protein>
    <submittedName>
        <fullName evidence="1">Uncharacterized protein</fullName>
    </submittedName>
</protein>